<dbReference type="EMBL" id="CP141261">
    <property type="protein sequence ID" value="WRL63734.1"/>
    <property type="molecule type" value="Genomic_DNA"/>
</dbReference>
<gene>
    <name evidence="5" type="ORF">U6N30_29485</name>
</gene>
<feature type="compositionally biased region" description="Low complexity" evidence="3">
    <location>
        <begin position="195"/>
        <end position="250"/>
    </location>
</feature>
<sequence length="250" mass="25750">MDPAAPEGAPPIVEPRVLREVLGHFASGVTVVTADTDDGPIGFTCQSFSSLSLDPPLIAFAPARTSRTWPRLREIGRFCVNVLAEGQDDVSQAFARSGADKFGEVSWTPSAHGSPVLAGVVAWIDGELWAEYEGATTRSPSPASSTSARTPTGVPCSSTAAPTACSAADGTALRQGPAPSARGVGRRGVLRQSKRTASSATSSRWSRAPLTAASQSSRGPASAGAAAIRSHSSWMPWSMSSPGRSMSPSV</sequence>
<accession>A0ABZ1AZ30</accession>
<organism evidence="5 6">
    <name type="scientific">Blastococcus brunescens</name>
    <dbReference type="NCBI Taxonomy" id="1564165"/>
    <lineage>
        <taxon>Bacteria</taxon>
        <taxon>Bacillati</taxon>
        <taxon>Actinomycetota</taxon>
        <taxon>Actinomycetes</taxon>
        <taxon>Geodermatophilales</taxon>
        <taxon>Geodermatophilaceae</taxon>
        <taxon>Blastococcus</taxon>
    </lineage>
</organism>
<dbReference type="PANTHER" id="PTHR30466:SF11">
    <property type="entry name" value="FLAVIN-DEPENDENT MONOOXYGENASE, REDUCTASE SUBUNIT HSAB"/>
    <property type="match status" value="1"/>
</dbReference>
<feature type="region of interest" description="Disordered" evidence="3">
    <location>
        <begin position="135"/>
        <end position="250"/>
    </location>
</feature>
<evidence type="ECO:0000259" key="4">
    <source>
        <dbReference type="SMART" id="SM00903"/>
    </source>
</evidence>
<dbReference type="InterPro" id="IPR012349">
    <property type="entry name" value="Split_barrel_FMN-bd"/>
</dbReference>
<dbReference type="InterPro" id="IPR002563">
    <property type="entry name" value="Flavin_Rdtase-like_dom"/>
</dbReference>
<dbReference type="SMART" id="SM00903">
    <property type="entry name" value="Flavin_Reduct"/>
    <property type="match status" value="1"/>
</dbReference>
<keyword evidence="2 5" id="KW-0560">Oxidoreductase</keyword>
<dbReference type="SUPFAM" id="SSF50475">
    <property type="entry name" value="FMN-binding split barrel"/>
    <property type="match status" value="1"/>
</dbReference>
<evidence type="ECO:0000256" key="1">
    <source>
        <dbReference type="ARBA" id="ARBA00008898"/>
    </source>
</evidence>
<protein>
    <submittedName>
        <fullName evidence="5">Flavin reductase family protein</fullName>
        <ecNumber evidence="5">1.-.-.-</ecNumber>
    </submittedName>
</protein>
<dbReference type="InterPro" id="IPR050268">
    <property type="entry name" value="NADH-dep_flavin_reductase"/>
</dbReference>
<keyword evidence="6" id="KW-1185">Reference proteome</keyword>
<reference evidence="5 6" key="1">
    <citation type="submission" date="2023-12" db="EMBL/GenBank/DDBJ databases">
        <title>Blastococcus brunescens sp. nov., an actonobacterium isolated from sandstone collected in sahara desert.</title>
        <authorList>
            <person name="Gtari M."/>
            <person name="Ghodhbane F."/>
        </authorList>
    </citation>
    <scope>NUCLEOTIDE SEQUENCE [LARGE SCALE GENOMIC DNA]</scope>
    <source>
        <strain evidence="5 6">BMG 8361</strain>
    </source>
</reference>
<evidence type="ECO:0000256" key="3">
    <source>
        <dbReference type="SAM" id="MobiDB-lite"/>
    </source>
</evidence>
<dbReference type="Pfam" id="PF01613">
    <property type="entry name" value="Flavin_Reduct"/>
    <property type="match status" value="1"/>
</dbReference>
<feature type="domain" description="Flavin reductase like" evidence="4">
    <location>
        <begin position="22"/>
        <end position="149"/>
    </location>
</feature>
<comment type="similarity">
    <text evidence="1">Belongs to the non-flavoprotein flavin reductase family.</text>
</comment>
<dbReference type="GO" id="GO:0016491">
    <property type="term" value="F:oxidoreductase activity"/>
    <property type="evidence" value="ECO:0007669"/>
    <property type="project" value="UniProtKB-KW"/>
</dbReference>
<dbReference type="EC" id="1.-.-.-" evidence="5"/>
<feature type="compositionally biased region" description="Basic residues" evidence="3">
    <location>
        <begin position="184"/>
        <end position="194"/>
    </location>
</feature>
<feature type="compositionally biased region" description="Low complexity" evidence="3">
    <location>
        <begin position="135"/>
        <end position="168"/>
    </location>
</feature>
<dbReference type="Gene3D" id="2.30.110.10">
    <property type="entry name" value="Electron Transport, Fmn-binding Protein, Chain A"/>
    <property type="match status" value="1"/>
</dbReference>
<dbReference type="Proteomes" id="UP001324287">
    <property type="component" value="Chromosome"/>
</dbReference>
<evidence type="ECO:0000313" key="6">
    <source>
        <dbReference type="Proteomes" id="UP001324287"/>
    </source>
</evidence>
<evidence type="ECO:0000313" key="5">
    <source>
        <dbReference type="EMBL" id="WRL63734.1"/>
    </source>
</evidence>
<proteinExistence type="inferred from homology"/>
<dbReference type="RefSeq" id="WP_324275067.1">
    <property type="nucleotide sequence ID" value="NZ_CP141261.1"/>
</dbReference>
<dbReference type="PANTHER" id="PTHR30466">
    <property type="entry name" value="FLAVIN REDUCTASE"/>
    <property type="match status" value="1"/>
</dbReference>
<evidence type="ECO:0000256" key="2">
    <source>
        <dbReference type="ARBA" id="ARBA00023002"/>
    </source>
</evidence>
<name>A0ABZ1AZ30_9ACTN</name>